<dbReference type="Proteomes" id="UP000295804">
    <property type="component" value="Unassembled WGS sequence"/>
</dbReference>
<gene>
    <name evidence="1" type="ORF">EDF87_12822</name>
</gene>
<organism evidence="1 2">
    <name type="scientific">Pseudomonas helmanticensis</name>
    <dbReference type="NCBI Taxonomy" id="1471381"/>
    <lineage>
        <taxon>Bacteria</taxon>
        <taxon>Pseudomonadati</taxon>
        <taxon>Pseudomonadota</taxon>
        <taxon>Gammaproteobacteria</taxon>
        <taxon>Pseudomonadales</taxon>
        <taxon>Pseudomonadaceae</taxon>
        <taxon>Pseudomonas</taxon>
    </lineage>
</organism>
<evidence type="ECO:0000313" key="2">
    <source>
        <dbReference type="Proteomes" id="UP000295804"/>
    </source>
</evidence>
<comment type="caution">
    <text evidence="1">The sequence shown here is derived from an EMBL/GenBank/DDBJ whole genome shotgun (WGS) entry which is preliminary data.</text>
</comment>
<dbReference type="AlphaFoldDB" id="A0A4R7URE7"/>
<protein>
    <submittedName>
        <fullName evidence="1">Uncharacterized protein</fullName>
    </submittedName>
</protein>
<accession>A0A4R7URE7</accession>
<dbReference type="EMBL" id="SOCQ01000028">
    <property type="protein sequence ID" value="TDV35973.1"/>
    <property type="molecule type" value="Genomic_DNA"/>
</dbReference>
<proteinExistence type="predicted"/>
<reference evidence="1 2" key="1">
    <citation type="submission" date="2019-03" db="EMBL/GenBank/DDBJ databases">
        <title>Genomic analyses of the natural microbiome of Caenorhabditis elegans.</title>
        <authorList>
            <person name="Samuel B."/>
        </authorList>
    </citation>
    <scope>NUCLEOTIDE SEQUENCE [LARGE SCALE GENOMIC DNA]</scope>
    <source>
        <strain evidence="1 2">BIGb0525</strain>
    </source>
</reference>
<sequence length="65" mass="7331">MSVIKIVFGQLLLQSALLKQVIDRSALAEICLGDFYDRFGVIRVCGDIVIYIQWFFVATHQLTPG</sequence>
<name>A0A4R7URE7_9PSED</name>
<evidence type="ECO:0000313" key="1">
    <source>
        <dbReference type="EMBL" id="TDV35973.1"/>
    </source>
</evidence>